<dbReference type="SUPFAM" id="SSF51905">
    <property type="entry name" value="FAD/NAD(P)-binding domain"/>
    <property type="match status" value="2"/>
</dbReference>
<dbReference type="AlphaFoldDB" id="A0A5N6W976"/>
<dbReference type="GO" id="GO:0004499">
    <property type="term" value="F:N,N-dimethylaniline monooxygenase activity"/>
    <property type="evidence" value="ECO:0007669"/>
    <property type="project" value="InterPro"/>
</dbReference>
<accession>A0A5N6W976</accession>
<reference evidence="7" key="1">
    <citation type="submission" date="2019-04" db="EMBL/GenBank/DDBJ databases">
        <title>Friends and foes A comparative genomics studyof 23 Aspergillus species from section Flavi.</title>
        <authorList>
            <consortium name="DOE Joint Genome Institute"/>
            <person name="Kjaerbolling I."/>
            <person name="Vesth T."/>
            <person name="Frisvad J.C."/>
            <person name="Nybo J.L."/>
            <person name="Theobald S."/>
            <person name="Kildgaard S."/>
            <person name="Isbrandt T."/>
            <person name="Kuo A."/>
            <person name="Sato A."/>
            <person name="Lyhne E.K."/>
            <person name="Kogle M.E."/>
            <person name="Wiebenga A."/>
            <person name="Kun R.S."/>
            <person name="Lubbers R.J."/>
            <person name="Makela M.R."/>
            <person name="Barry K."/>
            <person name="Chovatia M."/>
            <person name="Clum A."/>
            <person name="Daum C."/>
            <person name="Haridas S."/>
            <person name="He G."/>
            <person name="LaButti K."/>
            <person name="Lipzen A."/>
            <person name="Mondo S."/>
            <person name="Riley R."/>
            <person name="Salamov A."/>
            <person name="Simmons B.A."/>
            <person name="Magnuson J.K."/>
            <person name="Henrissat B."/>
            <person name="Mortensen U.H."/>
            <person name="Larsen T.O."/>
            <person name="Devries R.P."/>
            <person name="Grigoriev I.V."/>
            <person name="Machida M."/>
            <person name="Baker S.E."/>
            <person name="Andersen M.R."/>
        </authorList>
    </citation>
    <scope>NUCLEOTIDE SEQUENCE [LARGE SCALE GENOMIC DNA]</scope>
    <source>
        <strain evidence="7">CBS 130015</strain>
    </source>
</reference>
<evidence type="ECO:0000256" key="5">
    <source>
        <dbReference type="ARBA" id="ARBA00023002"/>
    </source>
</evidence>
<evidence type="ECO:0000313" key="7">
    <source>
        <dbReference type="Proteomes" id="UP000325433"/>
    </source>
</evidence>
<keyword evidence="7" id="KW-1185">Reference proteome</keyword>
<dbReference type="InterPro" id="IPR051209">
    <property type="entry name" value="FAD-bind_Monooxygenase_sf"/>
</dbReference>
<dbReference type="Gene3D" id="3.50.50.60">
    <property type="entry name" value="FAD/NAD(P)-binding domain"/>
    <property type="match status" value="2"/>
</dbReference>
<dbReference type="Proteomes" id="UP000325433">
    <property type="component" value="Unassembled WGS sequence"/>
</dbReference>
<dbReference type="GO" id="GO:0050660">
    <property type="term" value="F:flavin adenine dinucleotide binding"/>
    <property type="evidence" value="ECO:0007669"/>
    <property type="project" value="InterPro"/>
</dbReference>
<dbReference type="EMBL" id="ML738302">
    <property type="protein sequence ID" value="KAE8317313.1"/>
    <property type="molecule type" value="Genomic_DNA"/>
</dbReference>
<evidence type="ECO:0008006" key="8">
    <source>
        <dbReference type="Google" id="ProtNLM"/>
    </source>
</evidence>
<sequence length="636" mass="71833">MSSKSTDVPTYSQIACVGAGLSAVALGATLQRWYELEDIQFFERHPTSGGTWYINSYPGDRGSALSHFSIQTNILVGCGCDVPSALYSFSFAPNPNWTKLMPSNKEIKEYIDDVVKTYKLLPKMSFGTEVVRSVWREDANRWLLYLRELKTGREYTHECQILFAATGQLVEPRPCEIPGASDFRGRIFHSARWDHSVDLNGKNVVVIGNGCTAAQIVPALAKSGQVKSLTQIVRTKHWIFPAPNFTYPKLLQWIFRYVPLAMRLHRLHIFLVAENDFRLFPMTKGAARLREKRRKQVEKYMREASPRKYHDLLIPDFDVGCKRRIFDPGYLESLHLDNVLLTDAKTEKITEEGIETDNGFIQADVIVLATGFQTNKFIPYMDVVGRNGETVSEHWGRYGGPAAYNCSALNGFPNFFILLGPNAATGHTSAMMAAENSINYALRILKPVLDGDAASVEVTAKAEHDYAYWVQEALSKRVWNAGCVSWYLNDQKWNSMSYPWTQAHYWWRSLFPTWSDWTIKCLGQELRAQNALKVRTSLAVLSFTKTPLFKGETNQSHFLMPLLHVDTVVDAIVDTLDSGLSRTIFLPGIFRFLAGLTMQRGAPGWAQNLIRGGTKSLKVEFKGRQKIDPQTGRLVA</sequence>
<protein>
    <recommendedName>
        <fullName evidence="8">L-ornithine N(5)-oxygenase</fullName>
    </recommendedName>
</protein>
<evidence type="ECO:0000256" key="3">
    <source>
        <dbReference type="ARBA" id="ARBA00022630"/>
    </source>
</evidence>
<comment type="similarity">
    <text evidence="2">Belongs to the FAD-binding monooxygenase family.</text>
</comment>
<evidence type="ECO:0000313" key="6">
    <source>
        <dbReference type="EMBL" id="KAE8317313.1"/>
    </source>
</evidence>
<dbReference type="InterPro" id="IPR020946">
    <property type="entry name" value="Flavin_mOase-like"/>
</dbReference>
<dbReference type="GO" id="GO:0050661">
    <property type="term" value="F:NADP binding"/>
    <property type="evidence" value="ECO:0007669"/>
    <property type="project" value="InterPro"/>
</dbReference>
<evidence type="ECO:0000256" key="2">
    <source>
        <dbReference type="ARBA" id="ARBA00010139"/>
    </source>
</evidence>
<gene>
    <name evidence="6" type="ORF">BDV41DRAFT_584206</name>
</gene>
<evidence type="ECO:0000256" key="1">
    <source>
        <dbReference type="ARBA" id="ARBA00001974"/>
    </source>
</evidence>
<keyword evidence="3" id="KW-0285">Flavoprotein</keyword>
<name>A0A5N6W976_9EURO</name>
<comment type="cofactor">
    <cofactor evidence="1">
        <name>FAD</name>
        <dbReference type="ChEBI" id="CHEBI:57692"/>
    </cofactor>
</comment>
<keyword evidence="5" id="KW-0560">Oxidoreductase</keyword>
<dbReference type="PANTHER" id="PTHR42877">
    <property type="entry name" value="L-ORNITHINE N(5)-MONOOXYGENASE-RELATED"/>
    <property type="match status" value="1"/>
</dbReference>
<dbReference type="InterPro" id="IPR036188">
    <property type="entry name" value="FAD/NAD-bd_sf"/>
</dbReference>
<dbReference type="Pfam" id="PF00743">
    <property type="entry name" value="FMO-like"/>
    <property type="match status" value="1"/>
</dbReference>
<proteinExistence type="inferred from homology"/>
<dbReference type="PANTHER" id="PTHR42877:SF10">
    <property type="entry name" value="L-ORNITHINE N(5)-OXYGENASE"/>
    <property type="match status" value="1"/>
</dbReference>
<evidence type="ECO:0000256" key="4">
    <source>
        <dbReference type="ARBA" id="ARBA00022827"/>
    </source>
</evidence>
<organism evidence="6 7">
    <name type="scientific">Aspergillus transmontanensis</name>
    <dbReference type="NCBI Taxonomy" id="1034304"/>
    <lineage>
        <taxon>Eukaryota</taxon>
        <taxon>Fungi</taxon>
        <taxon>Dikarya</taxon>
        <taxon>Ascomycota</taxon>
        <taxon>Pezizomycotina</taxon>
        <taxon>Eurotiomycetes</taxon>
        <taxon>Eurotiomycetidae</taxon>
        <taxon>Eurotiales</taxon>
        <taxon>Aspergillaceae</taxon>
        <taxon>Aspergillus</taxon>
        <taxon>Aspergillus subgen. Circumdati</taxon>
    </lineage>
</organism>
<keyword evidence="4" id="KW-0274">FAD</keyword>